<gene>
    <name evidence="2" type="primary">BQ5605_C030g10870</name>
    <name evidence="3" type="synonym">BQ5605_C030g10881</name>
    <name evidence="2" type="ORF">BQ5605_C030G10870</name>
    <name evidence="3" type="ORF">BQ5605_C030G10881</name>
</gene>
<evidence type="ECO:0000256" key="1">
    <source>
        <dbReference type="SAM" id="MobiDB-lite"/>
    </source>
</evidence>
<organism evidence="2 4">
    <name type="scientific">Microbotryum silenes-dioicae</name>
    <dbReference type="NCBI Taxonomy" id="796604"/>
    <lineage>
        <taxon>Eukaryota</taxon>
        <taxon>Fungi</taxon>
        <taxon>Dikarya</taxon>
        <taxon>Basidiomycota</taxon>
        <taxon>Pucciniomycotina</taxon>
        <taxon>Microbotryomycetes</taxon>
        <taxon>Microbotryales</taxon>
        <taxon>Microbotryaceae</taxon>
        <taxon>Microbotryum</taxon>
    </lineage>
</organism>
<name>A0A2X0PCG7_9BASI</name>
<feature type="compositionally biased region" description="Polar residues" evidence="1">
    <location>
        <begin position="49"/>
        <end position="58"/>
    </location>
</feature>
<dbReference type="Proteomes" id="UP000249464">
    <property type="component" value="Unassembled WGS sequence"/>
</dbReference>
<feature type="region of interest" description="Disordered" evidence="1">
    <location>
        <begin position="1"/>
        <end position="58"/>
    </location>
</feature>
<dbReference type="AlphaFoldDB" id="A0A2X0PCG7"/>
<accession>A0A2X0PCG7</accession>
<feature type="compositionally biased region" description="Polar residues" evidence="1">
    <location>
        <begin position="9"/>
        <end position="24"/>
    </location>
</feature>
<proteinExistence type="predicted"/>
<sequence>MSPPRPASIVQSSAKEPTSVGSDQKNLDHRRTQSSQSVDLAPTPMWGDQPQSPASVKA</sequence>
<reference evidence="2 4" key="1">
    <citation type="submission" date="2016-11" db="EMBL/GenBank/DDBJ databases">
        <authorList>
            <person name="Jaros S."/>
            <person name="Januszkiewicz K."/>
            <person name="Wedrychowicz H."/>
        </authorList>
    </citation>
    <scope>NUCLEOTIDE SEQUENCE [LARGE SCALE GENOMIC DNA]</scope>
</reference>
<dbReference type="EMBL" id="FQNC01000069">
    <property type="protein sequence ID" value="SGZ09544.1"/>
    <property type="molecule type" value="Genomic_DNA"/>
</dbReference>
<keyword evidence="4" id="KW-1185">Reference proteome</keyword>
<dbReference type="EMBL" id="FQNC01000069">
    <property type="protein sequence ID" value="SGZ09408.1"/>
    <property type="molecule type" value="Genomic_DNA"/>
</dbReference>
<evidence type="ECO:0000313" key="4">
    <source>
        <dbReference type="Proteomes" id="UP000249464"/>
    </source>
</evidence>
<evidence type="ECO:0000313" key="3">
    <source>
        <dbReference type="EMBL" id="SGZ09544.1"/>
    </source>
</evidence>
<protein>
    <submittedName>
        <fullName evidence="2">BQ5605_C030g10870 protein</fullName>
    </submittedName>
    <submittedName>
        <fullName evidence="3">BQ5605_C030g10881 protein</fullName>
    </submittedName>
</protein>
<evidence type="ECO:0000313" key="2">
    <source>
        <dbReference type="EMBL" id="SGZ09408.1"/>
    </source>
</evidence>